<feature type="region of interest" description="Disordered" evidence="1">
    <location>
        <begin position="1"/>
        <end position="71"/>
    </location>
</feature>
<comment type="caution">
    <text evidence="2">The sequence shown here is derived from an EMBL/GenBank/DDBJ whole genome shotgun (WGS) entry which is preliminary data.</text>
</comment>
<name>A0A8T0X5H8_PANVG</name>
<protein>
    <submittedName>
        <fullName evidence="2">Uncharacterized protein</fullName>
    </submittedName>
</protein>
<accession>A0A8T0X5H8</accession>
<proteinExistence type="predicted"/>
<dbReference type="Proteomes" id="UP000823388">
    <property type="component" value="Chromosome 1N"/>
</dbReference>
<keyword evidence="3" id="KW-1185">Reference proteome</keyword>
<sequence length="400" mass="44596">MARRGGDEHRVPLGDITNTQNRSTAPKKRSRDLEDDVDLASVRRQKARERYASMPREKKAALNAKKRENYHRRQAEKRIAMTDTPQTGVPQSGVLCVHEDPCLMGTPQSAAFHIDGSAGMSCTPSSALLHVDGTTVSCITMGVTASEQDHVLRSQNTAALIDTPQSAVVQFDGIPCFMETPHTTGLSGNPPLSLLHVGGTAVSDKTTEVGSNATMQMPINRHGPGLSNVLQNSPIADDFSDWLARNNSYFITARGSNMPAMLQGNAENTAVGAMVSPLEATKQKKRDRERMKFATMSNEKRIERNIKQRERYNSNKKDENVGKPNYDSGIWEPDHKKRRIWIAKSWMIVNLILMFSRMTKQESTILMMVSSGQSGNQKRLFWTVILTKEYTMIYLINILC</sequence>
<feature type="compositionally biased region" description="Basic and acidic residues" evidence="1">
    <location>
        <begin position="1"/>
        <end position="12"/>
    </location>
</feature>
<evidence type="ECO:0000313" key="3">
    <source>
        <dbReference type="Proteomes" id="UP000823388"/>
    </source>
</evidence>
<evidence type="ECO:0000313" key="2">
    <source>
        <dbReference type="EMBL" id="KAG2653868.1"/>
    </source>
</evidence>
<feature type="compositionally biased region" description="Basic and acidic residues" evidence="1">
    <location>
        <begin position="48"/>
        <end position="71"/>
    </location>
</feature>
<gene>
    <name evidence="2" type="ORF">PVAP13_1NG417000</name>
</gene>
<dbReference type="AlphaFoldDB" id="A0A8T0X5H8"/>
<reference evidence="2" key="1">
    <citation type="submission" date="2020-05" db="EMBL/GenBank/DDBJ databases">
        <title>WGS assembly of Panicum virgatum.</title>
        <authorList>
            <person name="Lovell J.T."/>
            <person name="Jenkins J."/>
            <person name="Shu S."/>
            <person name="Juenger T.E."/>
            <person name="Schmutz J."/>
        </authorList>
    </citation>
    <scope>NUCLEOTIDE SEQUENCE</scope>
    <source>
        <strain evidence="2">AP13</strain>
    </source>
</reference>
<organism evidence="2 3">
    <name type="scientific">Panicum virgatum</name>
    <name type="common">Blackwell switchgrass</name>
    <dbReference type="NCBI Taxonomy" id="38727"/>
    <lineage>
        <taxon>Eukaryota</taxon>
        <taxon>Viridiplantae</taxon>
        <taxon>Streptophyta</taxon>
        <taxon>Embryophyta</taxon>
        <taxon>Tracheophyta</taxon>
        <taxon>Spermatophyta</taxon>
        <taxon>Magnoliopsida</taxon>
        <taxon>Liliopsida</taxon>
        <taxon>Poales</taxon>
        <taxon>Poaceae</taxon>
        <taxon>PACMAD clade</taxon>
        <taxon>Panicoideae</taxon>
        <taxon>Panicodae</taxon>
        <taxon>Paniceae</taxon>
        <taxon>Panicinae</taxon>
        <taxon>Panicum</taxon>
        <taxon>Panicum sect. Hiantes</taxon>
    </lineage>
</organism>
<dbReference type="EMBL" id="CM029038">
    <property type="protein sequence ID" value="KAG2653868.1"/>
    <property type="molecule type" value="Genomic_DNA"/>
</dbReference>
<evidence type="ECO:0000256" key="1">
    <source>
        <dbReference type="SAM" id="MobiDB-lite"/>
    </source>
</evidence>